<keyword evidence="1" id="KW-0812">Transmembrane</keyword>
<keyword evidence="1" id="KW-1133">Transmembrane helix</keyword>
<keyword evidence="1" id="KW-0472">Membrane</keyword>
<reference evidence="2" key="1">
    <citation type="submission" date="2020-03" db="EMBL/GenBank/DDBJ databases">
        <title>The deep terrestrial virosphere.</title>
        <authorList>
            <person name="Holmfeldt K."/>
            <person name="Nilsson E."/>
            <person name="Simone D."/>
            <person name="Lopez-Fernandez M."/>
            <person name="Wu X."/>
            <person name="de Brujin I."/>
            <person name="Lundin D."/>
            <person name="Andersson A."/>
            <person name="Bertilsson S."/>
            <person name="Dopson M."/>
        </authorList>
    </citation>
    <scope>NUCLEOTIDE SEQUENCE</scope>
    <source>
        <strain evidence="2">MM415B01784</strain>
    </source>
</reference>
<accession>A0A6M3IHF4</accession>
<protein>
    <submittedName>
        <fullName evidence="2">Uncharacterized protein</fullName>
    </submittedName>
</protein>
<proteinExistence type="predicted"/>
<feature type="transmembrane region" description="Helical" evidence="1">
    <location>
        <begin position="20"/>
        <end position="40"/>
    </location>
</feature>
<dbReference type="AlphaFoldDB" id="A0A6M3IHF4"/>
<name>A0A6M3IHF4_9ZZZZ</name>
<gene>
    <name evidence="2" type="ORF">MM415B01784_0004</name>
</gene>
<sequence length="48" mass="5121">MMIKVSGIEDLLGESTVGLLASITITSFTLSLGVAFLMILTEYVKKEG</sequence>
<dbReference type="EMBL" id="MT141240">
    <property type="protein sequence ID" value="QJA56814.1"/>
    <property type="molecule type" value="Genomic_DNA"/>
</dbReference>
<evidence type="ECO:0000313" key="2">
    <source>
        <dbReference type="EMBL" id="QJA56814.1"/>
    </source>
</evidence>
<evidence type="ECO:0000256" key="1">
    <source>
        <dbReference type="SAM" id="Phobius"/>
    </source>
</evidence>
<organism evidence="2">
    <name type="scientific">viral metagenome</name>
    <dbReference type="NCBI Taxonomy" id="1070528"/>
    <lineage>
        <taxon>unclassified sequences</taxon>
        <taxon>metagenomes</taxon>
        <taxon>organismal metagenomes</taxon>
    </lineage>
</organism>